<organism evidence="2 3">
    <name type="scientific">Amycolatopsis deserti</name>
    <dbReference type="NCBI Taxonomy" id="185696"/>
    <lineage>
        <taxon>Bacteria</taxon>
        <taxon>Bacillati</taxon>
        <taxon>Actinomycetota</taxon>
        <taxon>Actinomycetes</taxon>
        <taxon>Pseudonocardiales</taxon>
        <taxon>Pseudonocardiaceae</taxon>
        <taxon>Amycolatopsis</taxon>
    </lineage>
</organism>
<dbReference type="InterPro" id="IPR036390">
    <property type="entry name" value="WH_DNA-bd_sf"/>
</dbReference>
<gene>
    <name evidence="2" type="ORF">GCM10017786_29300</name>
</gene>
<evidence type="ECO:0000259" key="1">
    <source>
        <dbReference type="PROSITE" id="PS50995"/>
    </source>
</evidence>
<dbReference type="Pfam" id="PF01047">
    <property type="entry name" value="MarR"/>
    <property type="match status" value="1"/>
</dbReference>
<dbReference type="SMART" id="SM00347">
    <property type="entry name" value="HTH_MARR"/>
    <property type="match status" value="1"/>
</dbReference>
<dbReference type="Gene3D" id="1.10.10.10">
    <property type="entry name" value="Winged helix-like DNA-binding domain superfamily/Winged helix DNA-binding domain"/>
    <property type="match status" value="1"/>
</dbReference>
<name>A0ABQ3IXS6_9PSEU</name>
<dbReference type="Proteomes" id="UP000605897">
    <property type="component" value="Unassembled WGS sequence"/>
</dbReference>
<protein>
    <recommendedName>
        <fullName evidence="1">HTH marR-type domain-containing protein</fullName>
    </recommendedName>
</protein>
<sequence length="135" mass="14625">MLGGMEGLAGAVAALHREAAVLYAGIAREFDLTSQQTQLLCALSRRPSFGDLAALLGCDKTNVTGMVDRLGKRGLLAREPDEKDRRISRVVLTPAGEELRAQIRRRFADLVGERFAALTAEERARYASLVEVLAG</sequence>
<dbReference type="PANTHER" id="PTHR33164">
    <property type="entry name" value="TRANSCRIPTIONAL REGULATOR, MARR FAMILY"/>
    <property type="match status" value="1"/>
</dbReference>
<dbReference type="PANTHER" id="PTHR33164:SF57">
    <property type="entry name" value="MARR-FAMILY TRANSCRIPTIONAL REGULATOR"/>
    <property type="match status" value="1"/>
</dbReference>
<keyword evidence="3" id="KW-1185">Reference proteome</keyword>
<dbReference type="InterPro" id="IPR039422">
    <property type="entry name" value="MarR/SlyA-like"/>
</dbReference>
<evidence type="ECO:0000313" key="2">
    <source>
        <dbReference type="EMBL" id="GHE94394.1"/>
    </source>
</evidence>
<evidence type="ECO:0000313" key="3">
    <source>
        <dbReference type="Proteomes" id="UP000605897"/>
    </source>
</evidence>
<dbReference type="SUPFAM" id="SSF46785">
    <property type="entry name" value="Winged helix' DNA-binding domain"/>
    <property type="match status" value="1"/>
</dbReference>
<reference evidence="3" key="1">
    <citation type="journal article" date="2019" name="Int. J. Syst. Evol. Microbiol.">
        <title>The Global Catalogue of Microorganisms (GCM) 10K type strain sequencing project: providing services to taxonomists for standard genome sequencing and annotation.</title>
        <authorList>
            <consortium name="The Broad Institute Genomics Platform"/>
            <consortium name="The Broad Institute Genome Sequencing Center for Infectious Disease"/>
            <person name="Wu L."/>
            <person name="Ma J."/>
        </authorList>
    </citation>
    <scope>NUCLEOTIDE SEQUENCE [LARGE SCALE GENOMIC DNA]</scope>
    <source>
        <strain evidence="3">CGMCC 4.7677</strain>
    </source>
</reference>
<proteinExistence type="predicted"/>
<dbReference type="InterPro" id="IPR036388">
    <property type="entry name" value="WH-like_DNA-bd_sf"/>
</dbReference>
<comment type="caution">
    <text evidence="2">The sequence shown here is derived from an EMBL/GenBank/DDBJ whole genome shotgun (WGS) entry which is preliminary data.</text>
</comment>
<feature type="domain" description="HTH marR-type" evidence="1">
    <location>
        <begin position="1"/>
        <end position="135"/>
    </location>
</feature>
<dbReference type="InterPro" id="IPR000835">
    <property type="entry name" value="HTH_MarR-typ"/>
</dbReference>
<dbReference type="EMBL" id="BNAU01000002">
    <property type="protein sequence ID" value="GHE94394.1"/>
    <property type="molecule type" value="Genomic_DNA"/>
</dbReference>
<accession>A0ABQ3IXS6</accession>
<dbReference type="PRINTS" id="PR00598">
    <property type="entry name" value="HTHMARR"/>
</dbReference>
<dbReference type="PROSITE" id="PS50995">
    <property type="entry name" value="HTH_MARR_2"/>
    <property type="match status" value="1"/>
</dbReference>